<keyword evidence="1" id="KW-0677">Repeat</keyword>
<evidence type="ECO:0000256" key="2">
    <source>
        <dbReference type="PROSITE-ProRule" id="PRU00235"/>
    </source>
</evidence>
<dbReference type="Pfam" id="PF00415">
    <property type="entry name" value="RCC1"/>
    <property type="match status" value="3"/>
</dbReference>
<gene>
    <name evidence="3" type="ORF">GMARGA_LOCUS14389</name>
</gene>
<comment type="caution">
    <text evidence="3">The sequence shown here is derived from an EMBL/GenBank/DDBJ whole genome shotgun (WGS) entry which is preliminary data.</text>
</comment>
<dbReference type="InterPro" id="IPR009091">
    <property type="entry name" value="RCC1/BLIP-II"/>
</dbReference>
<dbReference type="InterPro" id="IPR051625">
    <property type="entry name" value="Signaling_Regulatory_Domain"/>
</dbReference>
<accession>A0ABN7V6B5</accession>
<evidence type="ECO:0000313" key="4">
    <source>
        <dbReference type="Proteomes" id="UP000789901"/>
    </source>
</evidence>
<evidence type="ECO:0000256" key="1">
    <source>
        <dbReference type="ARBA" id="ARBA00022737"/>
    </source>
</evidence>
<sequence>MKYGTTSHFKITDNAIGENYSLELTTQGYLYTFGSRDSYQLGRRILGRNKSNCLMLIPKKVVIRIKKIFAGGYHSFAVSDGEITYIWGQNAESQCELHHTLVLLENGDVYSFGCTRYKQLGIGASEGNQNSPVQINLDKCKYIATGDYYSIAVNNENKVYTWGFGGTYALGNRSENNELLPFELKCKEFGEISAIGGSSQYSVILSNFHN</sequence>
<reference evidence="3 4" key="1">
    <citation type="submission" date="2021-06" db="EMBL/GenBank/DDBJ databases">
        <authorList>
            <person name="Kallberg Y."/>
            <person name="Tangrot J."/>
            <person name="Rosling A."/>
        </authorList>
    </citation>
    <scope>NUCLEOTIDE SEQUENCE [LARGE SCALE GENOMIC DNA]</scope>
    <source>
        <strain evidence="3 4">120-4 pot B 10/14</strain>
    </source>
</reference>
<protein>
    <submittedName>
        <fullName evidence="3">28765_t:CDS:1</fullName>
    </submittedName>
</protein>
<dbReference type="EMBL" id="CAJVQB010009518">
    <property type="protein sequence ID" value="CAG8730896.1"/>
    <property type="molecule type" value="Genomic_DNA"/>
</dbReference>
<dbReference type="SUPFAM" id="SSF50985">
    <property type="entry name" value="RCC1/BLIP-II"/>
    <property type="match status" value="1"/>
</dbReference>
<feature type="repeat" description="RCC1" evidence="2">
    <location>
        <begin position="28"/>
        <end position="81"/>
    </location>
</feature>
<dbReference type="PROSITE" id="PS50012">
    <property type="entry name" value="RCC1_3"/>
    <property type="match status" value="3"/>
</dbReference>
<keyword evidence="4" id="KW-1185">Reference proteome</keyword>
<dbReference type="Gene3D" id="2.130.10.30">
    <property type="entry name" value="Regulator of chromosome condensation 1/beta-lactamase-inhibitor protein II"/>
    <property type="match status" value="1"/>
</dbReference>
<dbReference type="Proteomes" id="UP000789901">
    <property type="component" value="Unassembled WGS sequence"/>
</dbReference>
<proteinExistence type="predicted"/>
<dbReference type="PANTHER" id="PTHR22872">
    <property type="entry name" value="BTK-BINDING PROTEIN-RELATED"/>
    <property type="match status" value="1"/>
</dbReference>
<dbReference type="PRINTS" id="PR00633">
    <property type="entry name" value="RCCNDNSATION"/>
</dbReference>
<feature type="repeat" description="RCC1" evidence="2">
    <location>
        <begin position="107"/>
        <end position="156"/>
    </location>
</feature>
<name>A0ABN7V6B5_GIGMA</name>
<organism evidence="3 4">
    <name type="scientific">Gigaspora margarita</name>
    <dbReference type="NCBI Taxonomy" id="4874"/>
    <lineage>
        <taxon>Eukaryota</taxon>
        <taxon>Fungi</taxon>
        <taxon>Fungi incertae sedis</taxon>
        <taxon>Mucoromycota</taxon>
        <taxon>Glomeromycotina</taxon>
        <taxon>Glomeromycetes</taxon>
        <taxon>Diversisporales</taxon>
        <taxon>Gigasporaceae</taxon>
        <taxon>Gigaspora</taxon>
    </lineage>
</organism>
<evidence type="ECO:0000313" key="3">
    <source>
        <dbReference type="EMBL" id="CAG8730896.1"/>
    </source>
</evidence>
<feature type="repeat" description="RCC1" evidence="2">
    <location>
        <begin position="157"/>
        <end position="208"/>
    </location>
</feature>
<dbReference type="InterPro" id="IPR000408">
    <property type="entry name" value="Reg_chr_condens"/>
</dbReference>